<keyword evidence="3" id="KW-0808">Transferase</keyword>
<gene>
    <name evidence="3" type="ORF">OS889_10875</name>
</gene>
<dbReference type="SUPFAM" id="SSF55785">
    <property type="entry name" value="PYP-like sensor domain (PAS domain)"/>
    <property type="match status" value="1"/>
</dbReference>
<dbReference type="GO" id="GO:0016301">
    <property type="term" value="F:kinase activity"/>
    <property type="evidence" value="ECO:0007669"/>
    <property type="project" value="UniProtKB-KW"/>
</dbReference>
<evidence type="ECO:0000313" key="3">
    <source>
        <dbReference type="EMBL" id="MFA1611502.1"/>
    </source>
</evidence>
<dbReference type="RefSeq" id="WP_372389795.1">
    <property type="nucleotide sequence ID" value="NZ_JBGNYA010000001.1"/>
</dbReference>
<dbReference type="PANTHER" id="PTHR45569:SF1">
    <property type="entry name" value="SENSOR PROTEIN KDPD"/>
    <property type="match status" value="1"/>
</dbReference>
<dbReference type="Gene3D" id="3.30.565.10">
    <property type="entry name" value="Histidine kinase-like ATPase, C-terminal domain"/>
    <property type="match status" value="1"/>
</dbReference>
<proteinExistence type="predicted"/>
<dbReference type="SMART" id="SM00387">
    <property type="entry name" value="HATPase_c"/>
    <property type="match status" value="1"/>
</dbReference>
<dbReference type="InterPro" id="IPR003594">
    <property type="entry name" value="HATPase_dom"/>
</dbReference>
<dbReference type="InterPro" id="IPR036890">
    <property type="entry name" value="HATPase_C_sf"/>
</dbReference>
<dbReference type="AlphaFoldDB" id="A0ABD5MDY0"/>
<reference evidence="3 4" key="1">
    <citation type="submission" date="2024-08" db="EMBL/GenBank/DDBJ databases">
        <title>Halobellus sp. MBLA0158 whole genome sequence.</title>
        <authorList>
            <person name="Hwang C.Y."/>
            <person name="Cho E.-S."/>
            <person name="Seo M.-J."/>
        </authorList>
    </citation>
    <scope>NUCLEOTIDE SEQUENCE [LARGE SCALE GENOMIC DNA]</scope>
    <source>
        <strain evidence="3 4">MBLA0158</strain>
    </source>
</reference>
<feature type="region of interest" description="Disordered" evidence="1">
    <location>
        <begin position="57"/>
        <end position="130"/>
    </location>
</feature>
<name>A0ABD5MDY0_9EURY</name>
<evidence type="ECO:0000256" key="1">
    <source>
        <dbReference type="SAM" id="MobiDB-lite"/>
    </source>
</evidence>
<protein>
    <submittedName>
        <fullName evidence="3">Sensor histidine kinase</fullName>
    </submittedName>
</protein>
<dbReference type="Gene3D" id="3.30.450.20">
    <property type="entry name" value="PAS domain"/>
    <property type="match status" value="1"/>
</dbReference>
<sequence length="405" mass="44623">MDRDGVFTRGDVGAFEQLPLLAVRTVVDDRGIERIEECNDAFVRRLDLSSDELTGRPLRSVYASETTPDTGPENGPWSTRSDGGDSWRWSSAPAADESSNFEGATARDREPLADSSAGADPTDGSQSDRADWRHERWVSHLGASTVEHCLVGADGRLIHTLVEGVPRRDARGRVLLHIDVTRRKHRERQADVLNRLMRHNVRNDLNLLRGHARTLAEHDDEEVAASAEVIDRIADRWIGLAEKARQIERLFDEDAGGTVTLEHLTNAVRTSVTRDWPESTVRASIEVDPALSVSERLHPAVVELCENGIKHADCQVVTVTISASNAAGYVDVRIADRGPGIPDHERVALFEEEETPLRHGSGLGFWIVRFIIRQLGGAISVGDDDYAGGVVVLSVPLVEEEARRS</sequence>
<dbReference type="InterPro" id="IPR035965">
    <property type="entry name" value="PAS-like_dom_sf"/>
</dbReference>
<organism evidence="3 4">
    <name type="scientific">Halobellus rubicundus</name>
    <dbReference type="NCBI Taxonomy" id="2996466"/>
    <lineage>
        <taxon>Archaea</taxon>
        <taxon>Methanobacteriati</taxon>
        <taxon>Methanobacteriota</taxon>
        <taxon>Stenosarchaea group</taxon>
        <taxon>Halobacteria</taxon>
        <taxon>Halobacteriales</taxon>
        <taxon>Haloferacaceae</taxon>
        <taxon>Halobellus</taxon>
    </lineage>
</organism>
<dbReference type="PROSITE" id="PS50109">
    <property type="entry name" value="HIS_KIN"/>
    <property type="match status" value="1"/>
</dbReference>
<comment type="caution">
    <text evidence="3">The sequence shown here is derived from an EMBL/GenBank/DDBJ whole genome shotgun (WGS) entry which is preliminary data.</text>
</comment>
<evidence type="ECO:0000259" key="2">
    <source>
        <dbReference type="PROSITE" id="PS50109"/>
    </source>
</evidence>
<dbReference type="Pfam" id="PF02518">
    <property type="entry name" value="HATPase_c"/>
    <property type="match status" value="1"/>
</dbReference>
<keyword evidence="4" id="KW-1185">Reference proteome</keyword>
<accession>A0ABD5MDY0</accession>
<dbReference type="SUPFAM" id="SSF55874">
    <property type="entry name" value="ATPase domain of HSP90 chaperone/DNA topoisomerase II/histidine kinase"/>
    <property type="match status" value="1"/>
</dbReference>
<feature type="domain" description="Histidine kinase" evidence="2">
    <location>
        <begin position="196"/>
        <end position="399"/>
    </location>
</feature>
<dbReference type="PANTHER" id="PTHR45569">
    <property type="entry name" value="SENSOR PROTEIN KDPD"/>
    <property type="match status" value="1"/>
</dbReference>
<dbReference type="Proteomes" id="UP001570511">
    <property type="component" value="Unassembled WGS sequence"/>
</dbReference>
<evidence type="ECO:0000313" key="4">
    <source>
        <dbReference type="Proteomes" id="UP001570511"/>
    </source>
</evidence>
<keyword evidence="3" id="KW-0418">Kinase</keyword>
<dbReference type="InterPro" id="IPR052023">
    <property type="entry name" value="Histidine_kinase_KdpD"/>
</dbReference>
<dbReference type="EMBL" id="JBGNYA010000001">
    <property type="protein sequence ID" value="MFA1611502.1"/>
    <property type="molecule type" value="Genomic_DNA"/>
</dbReference>
<dbReference type="InterPro" id="IPR005467">
    <property type="entry name" value="His_kinase_dom"/>
</dbReference>